<protein>
    <submittedName>
        <fullName evidence="1">Uncharacterized protein</fullName>
    </submittedName>
</protein>
<gene>
    <name evidence="1" type="ORF">LOK49_LG02G02461</name>
</gene>
<sequence>MDLQLKEEFPRLFRLSVEKDEKLSYFMQRRDRDGHWRLQFRRSLFAWEVEEVRKLQVMTKDVSRPNDNLCDVVKWTTSSSGVFTVASVRAWLQKNSGPS</sequence>
<organism evidence="1 2">
    <name type="scientific">Camellia lanceoleosa</name>
    <dbReference type="NCBI Taxonomy" id="1840588"/>
    <lineage>
        <taxon>Eukaryota</taxon>
        <taxon>Viridiplantae</taxon>
        <taxon>Streptophyta</taxon>
        <taxon>Embryophyta</taxon>
        <taxon>Tracheophyta</taxon>
        <taxon>Spermatophyta</taxon>
        <taxon>Magnoliopsida</taxon>
        <taxon>eudicotyledons</taxon>
        <taxon>Gunneridae</taxon>
        <taxon>Pentapetalae</taxon>
        <taxon>asterids</taxon>
        <taxon>Ericales</taxon>
        <taxon>Theaceae</taxon>
        <taxon>Camellia</taxon>
    </lineage>
</organism>
<comment type="caution">
    <text evidence="1">The sequence shown here is derived from an EMBL/GenBank/DDBJ whole genome shotgun (WGS) entry which is preliminary data.</text>
</comment>
<evidence type="ECO:0000313" key="2">
    <source>
        <dbReference type="Proteomes" id="UP001060215"/>
    </source>
</evidence>
<reference evidence="1 2" key="1">
    <citation type="journal article" date="2022" name="Plant J.">
        <title>Chromosome-level genome of Camellia lanceoleosa provides a valuable resource for understanding genome evolution and self-incompatibility.</title>
        <authorList>
            <person name="Gong W."/>
            <person name="Xiao S."/>
            <person name="Wang L."/>
            <person name="Liao Z."/>
            <person name="Chang Y."/>
            <person name="Mo W."/>
            <person name="Hu G."/>
            <person name="Li W."/>
            <person name="Zhao G."/>
            <person name="Zhu H."/>
            <person name="Hu X."/>
            <person name="Ji K."/>
            <person name="Xiang X."/>
            <person name="Song Q."/>
            <person name="Yuan D."/>
            <person name="Jin S."/>
            <person name="Zhang L."/>
        </authorList>
    </citation>
    <scope>NUCLEOTIDE SEQUENCE [LARGE SCALE GENOMIC DNA]</scope>
    <source>
        <strain evidence="1">SQ_2022a</strain>
    </source>
</reference>
<dbReference type="EMBL" id="CM045760">
    <property type="protein sequence ID" value="KAI8025505.1"/>
    <property type="molecule type" value="Genomic_DNA"/>
</dbReference>
<name>A0ACC0IJ75_9ERIC</name>
<evidence type="ECO:0000313" key="1">
    <source>
        <dbReference type="EMBL" id="KAI8025505.1"/>
    </source>
</evidence>
<dbReference type="Proteomes" id="UP001060215">
    <property type="component" value="Chromosome 3"/>
</dbReference>
<accession>A0ACC0IJ75</accession>
<keyword evidence="2" id="KW-1185">Reference proteome</keyword>
<proteinExistence type="predicted"/>